<name>A0A382X200_9ZZZZ</name>
<dbReference type="InterPro" id="IPR052340">
    <property type="entry name" value="RNase_Y/CdgJ"/>
</dbReference>
<proteinExistence type="predicted"/>
<dbReference type="Pfam" id="PF08668">
    <property type="entry name" value="HDOD"/>
    <property type="match status" value="1"/>
</dbReference>
<dbReference type="EMBL" id="UINC01163870">
    <property type="protein sequence ID" value="SVD64408.1"/>
    <property type="molecule type" value="Genomic_DNA"/>
</dbReference>
<dbReference type="PANTHER" id="PTHR33525:SF3">
    <property type="entry name" value="RIBONUCLEASE Y"/>
    <property type="match status" value="1"/>
</dbReference>
<evidence type="ECO:0000313" key="2">
    <source>
        <dbReference type="EMBL" id="SVD64408.1"/>
    </source>
</evidence>
<dbReference type="InterPro" id="IPR013976">
    <property type="entry name" value="HDOD"/>
</dbReference>
<dbReference type="SUPFAM" id="SSF109604">
    <property type="entry name" value="HD-domain/PDEase-like"/>
    <property type="match status" value="1"/>
</dbReference>
<organism evidence="2">
    <name type="scientific">marine metagenome</name>
    <dbReference type="NCBI Taxonomy" id="408172"/>
    <lineage>
        <taxon>unclassified sequences</taxon>
        <taxon>metagenomes</taxon>
        <taxon>ecological metagenomes</taxon>
    </lineage>
</organism>
<sequence length="274" mass="30791">CFLCETGEMVIPQMTLDVMLREVDSLPIALQIMPRLNTLLNDDHSTMHDIINVTRTDAALVTQIIKISNSAIYAMTDSRFCSTLEEALNRIGFNTAYKVVGYVAAKQIFQQDLKIYSMTGLELWEMSVRTAICMQNMADRIEVSSDSYVNPDNSTAYTVGLLYPIGKMLINHFHETIAIPALSAAKYPLTEELEKKLLGFNHRDAAKRLLAHWGFQDEVILPIFFQSKPLKSEGDRPVACLLAMIAGAVEQFPVSLDIRQEAMAEKYQPNSEYA</sequence>
<feature type="domain" description="HDOD" evidence="1">
    <location>
        <begin position="26"/>
        <end position="229"/>
    </location>
</feature>
<dbReference type="AlphaFoldDB" id="A0A382X200"/>
<feature type="non-terminal residue" evidence="2">
    <location>
        <position position="1"/>
    </location>
</feature>
<dbReference type="PROSITE" id="PS51833">
    <property type="entry name" value="HDOD"/>
    <property type="match status" value="1"/>
</dbReference>
<protein>
    <recommendedName>
        <fullName evidence="1">HDOD domain-containing protein</fullName>
    </recommendedName>
</protein>
<reference evidence="2" key="1">
    <citation type="submission" date="2018-05" db="EMBL/GenBank/DDBJ databases">
        <authorList>
            <person name="Lanie J.A."/>
            <person name="Ng W.-L."/>
            <person name="Kazmierczak K.M."/>
            <person name="Andrzejewski T.M."/>
            <person name="Davidsen T.M."/>
            <person name="Wayne K.J."/>
            <person name="Tettelin H."/>
            <person name="Glass J.I."/>
            <person name="Rusch D."/>
            <person name="Podicherti R."/>
            <person name="Tsui H.-C.T."/>
            <person name="Winkler M.E."/>
        </authorList>
    </citation>
    <scope>NUCLEOTIDE SEQUENCE</scope>
</reference>
<evidence type="ECO:0000259" key="1">
    <source>
        <dbReference type="PROSITE" id="PS51833"/>
    </source>
</evidence>
<dbReference type="PANTHER" id="PTHR33525">
    <property type="match status" value="1"/>
</dbReference>
<accession>A0A382X200</accession>
<feature type="non-terminal residue" evidence="2">
    <location>
        <position position="274"/>
    </location>
</feature>
<dbReference type="Gene3D" id="1.10.3210.10">
    <property type="entry name" value="Hypothetical protein af1432"/>
    <property type="match status" value="1"/>
</dbReference>
<gene>
    <name evidence="2" type="ORF">METZ01_LOCUS417262</name>
</gene>